<dbReference type="Proteomes" id="UP000236291">
    <property type="component" value="Unassembled WGS sequence"/>
</dbReference>
<sequence length="86" mass="10082">GNESSVKYVRGNGVAVGVVEDFVETLKWRDVRRRLEKKTHDSKFKVNEMVKHMLRYVCMIVQYCSMLCNTEDSDTDTATRTWTPQY</sequence>
<dbReference type="EMBL" id="ASHM01107050">
    <property type="protein sequence ID" value="PNX68973.1"/>
    <property type="molecule type" value="Genomic_DNA"/>
</dbReference>
<name>A0A2K3KRT2_TRIPR</name>
<dbReference type="AlphaFoldDB" id="A0A2K3KRT2"/>
<gene>
    <name evidence="1" type="ORF">L195_g056457</name>
</gene>
<feature type="non-terminal residue" evidence="1">
    <location>
        <position position="1"/>
    </location>
</feature>
<evidence type="ECO:0000313" key="2">
    <source>
        <dbReference type="Proteomes" id="UP000236291"/>
    </source>
</evidence>
<protein>
    <submittedName>
        <fullName evidence="1">Uncharacterized protein</fullName>
    </submittedName>
</protein>
<reference evidence="1 2" key="1">
    <citation type="journal article" date="2014" name="Am. J. Bot.">
        <title>Genome assembly and annotation for red clover (Trifolium pratense; Fabaceae).</title>
        <authorList>
            <person name="Istvanek J."/>
            <person name="Jaros M."/>
            <person name="Krenek A."/>
            <person name="Repkova J."/>
        </authorList>
    </citation>
    <scope>NUCLEOTIDE SEQUENCE [LARGE SCALE GENOMIC DNA]</scope>
    <source>
        <strain evidence="2">cv. Tatra</strain>
        <tissue evidence="1">Young leaves</tissue>
    </source>
</reference>
<proteinExistence type="predicted"/>
<comment type="caution">
    <text evidence="1">The sequence shown here is derived from an EMBL/GenBank/DDBJ whole genome shotgun (WGS) entry which is preliminary data.</text>
</comment>
<organism evidence="1 2">
    <name type="scientific">Trifolium pratense</name>
    <name type="common">Red clover</name>
    <dbReference type="NCBI Taxonomy" id="57577"/>
    <lineage>
        <taxon>Eukaryota</taxon>
        <taxon>Viridiplantae</taxon>
        <taxon>Streptophyta</taxon>
        <taxon>Embryophyta</taxon>
        <taxon>Tracheophyta</taxon>
        <taxon>Spermatophyta</taxon>
        <taxon>Magnoliopsida</taxon>
        <taxon>eudicotyledons</taxon>
        <taxon>Gunneridae</taxon>
        <taxon>Pentapetalae</taxon>
        <taxon>rosids</taxon>
        <taxon>fabids</taxon>
        <taxon>Fabales</taxon>
        <taxon>Fabaceae</taxon>
        <taxon>Papilionoideae</taxon>
        <taxon>50 kb inversion clade</taxon>
        <taxon>NPAAA clade</taxon>
        <taxon>Hologalegina</taxon>
        <taxon>IRL clade</taxon>
        <taxon>Trifolieae</taxon>
        <taxon>Trifolium</taxon>
    </lineage>
</organism>
<accession>A0A2K3KRT2</accession>
<evidence type="ECO:0000313" key="1">
    <source>
        <dbReference type="EMBL" id="PNX68973.1"/>
    </source>
</evidence>
<reference evidence="1 2" key="2">
    <citation type="journal article" date="2017" name="Front. Plant Sci.">
        <title>Gene Classification and Mining of Molecular Markers Useful in Red Clover (Trifolium pratense) Breeding.</title>
        <authorList>
            <person name="Istvanek J."/>
            <person name="Dluhosova J."/>
            <person name="Dluhos P."/>
            <person name="Patkova L."/>
            <person name="Nedelnik J."/>
            <person name="Repkova J."/>
        </authorList>
    </citation>
    <scope>NUCLEOTIDE SEQUENCE [LARGE SCALE GENOMIC DNA]</scope>
    <source>
        <strain evidence="2">cv. Tatra</strain>
        <tissue evidence="1">Young leaves</tissue>
    </source>
</reference>